<keyword evidence="3" id="KW-1185">Reference proteome</keyword>
<keyword evidence="1" id="KW-0812">Transmembrane</keyword>
<dbReference type="AlphaFoldDB" id="A0A9W8JD20"/>
<name>A0A9W8JD20_9AGAR</name>
<feature type="transmembrane region" description="Helical" evidence="1">
    <location>
        <begin position="29"/>
        <end position="53"/>
    </location>
</feature>
<evidence type="ECO:0000313" key="2">
    <source>
        <dbReference type="EMBL" id="KAJ2932387.1"/>
    </source>
</evidence>
<feature type="transmembrane region" description="Helical" evidence="1">
    <location>
        <begin position="162"/>
        <end position="188"/>
    </location>
</feature>
<dbReference type="Proteomes" id="UP001140091">
    <property type="component" value="Unassembled WGS sequence"/>
</dbReference>
<proteinExistence type="predicted"/>
<evidence type="ECO:0000256" key="1">
    <source>
        <dbReference type="SAM" id="Phobius"/>
    </source>
</evidence>
<reference evidence="2" key="1">
    <citation type="submission" date="2022-06" db="EMBL/GenBank/DDBJ databases">
        <title>Genome Sequence of Candolleomyces eurysporus.</title>
        <authorList>
            <person name="Buettner E."/>
        </authorList>
    </citation>
    <scope>NUCLEOTIDE SEQUENCE</scope>
    <source>
        <strain evidence="2">VTCC 930004</strain>
    </source>
</reference>
<comment type="caution">
    <text evidence="2">The sequence shown here is derived from an EMBL/GenBank/DDBJ whole genome shotgun (WGS) entry which is preliminary data.</text>
</comment>
<keyword evidence="1" id="KW-0472">Membrane</keyword>
<sequence length="265" mass="29623">MVVLNVICVGISFIRLNLRLHYWYTRSTTVGISIIGSSLSAFGFVLSFALDLWVRKAFREGKPLLLSLLVLVMAVYWYILIPIVILRAVLRLEVKGARFPCVTLMPASHLERASARLETRGRKWWIIGILTGVFTFTFIDTLRDLPLISRLGPTPDPLGADLVIPNAIGSYLLSPLYLCGTIFQAVLNYRSKTFAGQHKLAAWMLLAVRVIDFAAYIPWLAWRAGEIRSPYSLGDSVTLGLAVVLVVQGVLYKKVPQDIEDEDTN</sequence>
<accession>A0A9W8JD20</accession>
<evidence type="ECO:0000313" key="3">
    <source>
        <dbReference type="Proteomes" id="UP001140091"/>
    </source>
</evidence>
<gene>
    <name evidence="2" type="ORF">H1R20_g4719</name>
</gene>
<protein>
    <submittedName>
        <fullName evidence="2">Uncharacterized protein</fullName>
    </submittedName>
</protein>
<feature type="non-terminal residue" evidence="2">
    <location>
        <position position="1"/>
    </location>
</feature>
<organism evidence="2 3">
    <name type="scientific">Candolleomyces eurysporus</name>
    <dbReference type="NCBI Taxonomy" id="2828524"/>
    <lineage>
        <taxon>Eukaryota</taxon>
        <taxon>Fungi</taxon>
        <taxon>Dikarya</taxon>
        <taxon>Basidiomycota</taxon>
        <taxon>Agaricomycotina</taxon>
        <taxon>Agaricomycetes</taxon>
        <taxon>Agaricomycetidae</taxon>
        <taxon>Agaricales</taxon>
        <taxon>Agaricineae</taxon>
        <taxon>Psathyrellaceae</taxon>
        <taxon>Candolleomyces</taxon>
    </lineage>
</organism>
<feature type="transmembrane region" description="Helical" evidence="1">
    <location>
        <begin position="65"/>
        <end position="90"/>
    </location>
</feature>
<feature type="transmembrane region" description="Helical" evidence="1">
    <location>
        <begin position="200"/>
        <end position="219"/>
    </location>
</feature>
<feature type="transmembrane region" description="Helical" evidence="1">
    <location>
        <begin position="231"/>
        <end position="252"/>
    </location>
</feature>
<keyword evidence="1" id="KW-1133">Transmembrane helix</keyword>
<feature type="transmembrane region" description="Helical" evidence="1">
    <location>
        <begin position="124"/>
        <end position="142"/>
    </location>
</feature>
<dbReference type="EMBL" id="JANBPK010000773">
    <property type="protein sequence ID" value="KAJ2932387.1"/>
    <property type="molecule type" value="Genomic_DNA"/>
</dbReference>
<dbReference type="OrthoDB" id="2548253at2759"/>